<sequence length="115" mass="13704">MENILNIPEITNNTIQYFVDNKLVDNVTVDQVNQIRENVINYIIENKDKSILDKFYFVGHRDSNDKPGEEIKITMDIWGNFSNLPWEMNHVRRSMMRLMQIERKNCELLNSLNND</sequence>
<proteinExistence type="predicted"/>
<dbReference type="Proteomes" id="UP001346559">
    <property type="component" value="Segment"/>
</dbReference>
<reference evidence="1 2" key="1">
    <citation type="submission" date="2023-11" db="EMBL/GenBank/DDBJ databases">
        <authorList>
            <person name="Cook R."/>
            <person name="Crisci M."/>
            <person name="Pye H."/>
            <person name="Adriaenssens E."/>
            <person name="Santini J."/>
        </authorList>
    </citation>
    <scope>NUCLEOTIDE SEQUENCE [LARGE SCALE GENOMIC DNA]</scope>
    <source>
        <strain evidence="1">Lak_Megaphage_RVC_AP1_GC26</strain>
    </source>
</reference>
<protein>
    <submittedName>
        <fullName evidence="1">Uncharacterized protein</fullName>
    </submittedName>
</protein>
<name>A0ABZ0Z8X9_9CAUD</name>
<evidence type="ECO:0000313" key="1">
    <source>
        <dbReference type="EMBL" id="WQJ54499.1"/>
    </source>
</evidence>
<keyword evidence="2" id="KW-1185">Reference proteome</keyword>
<accession>A0ABZ0Z8X9</accession>
<evidence type="ECO:0000313" key="2">
    <source>
        <dbReference type="Proteomes" id="UP001346559"/>
    </source>
</evidence>
<dbReference type="EMBL" id="OR769218">
    <property type="protein sequence ID" value="WQJ54499.1"/>
    <property type="molecule type" value="Genomic_DNA"/>
</dbReference>
<organism evidence="1 2">
    <name type="scientific">phage Lak_Megaphage_RVC_AP1_GC26</name>
    <dbReference type="NCBI Taxonomy" id="3109224"/>
    <lineage>
        <taxon>Viruses</taxon>
        <taxon>Duplodnaviria</taxon>
        <taxon>Heunggongvirae</taxon>
        <taxon>Uroviricota</taxon>
        <taxon>Caudoviricetes</taxon>
        <taxon>Caudoviricetes code 15 clade</taxon>
    </lineage>
</organism>